<gene>
    <name evidence="2" type="ORF">BP01DRAFT_359423</name>
</gene>
<evidence type="ECO:0000313" key="3">
    <source>
        <dbReference type="Proteomes" id="UP000248349"/>
    </source>
</evidence>
<organism evidence="2 3">
    <name type="scientific">Aspergillus saccharolyticus JOP 1030-1</name>
    <dbReference type="NCBI Taxonomy" id="1450539"/>
    <lineage>
        <taxon>Eukaryota</taxon>
        <taxon>Fungi</taxon>
        <taxon>Dikarya</taxon>
        <taxon>Ascomycota</taxon>
        <taxon>Pezizomycotina</taxon>
        <taxon>Eurotiomycetes</taxon>
        <taxon>Eurotiomycetidae</taxon>
        <taxon>Eurotiales</taxon>
        <taxon>Aspergillaceae</taxon>
        <taxon>Aspergillus</taxon>
        <taxon>Aspergillus subgen. Circumdati</taxon>
    </lineage>
</organism>
<dbReference type="RefSeq" id="XP_025428536.1">
    <property type="nucleotide sequence ID" value="XM_025575679.1"/>
</dbReference>
<proteinExistence type="predicted"/>
<sequence>MSDVYAKNLQRDVEESQRLDEQFDLLTENLGYLIHPEVLESLTAQNASTNPPTPFRIADLATGTARFLRQVAASPPDPLLAHALLDGSDLSVALFPTPQEEQPSPSPSRITLHQHDIRAPIPSEWEARYDLVHVRQVAAGLAPEDWIPVVSNLARLLKPGGAMQWEECNFSNVVHLRGGSVAECTVAAARRLGQLFQHGLRDHFAHGWDRLETAMRAAGLQQVDGERVSADRVPATRRALTANGMAVIRRWAAAKARAGELREIRSGELVSLEEVEALGVQAEKDIASGCYVRFDIHAAWGFRPVE</sequence>
<dbReference type="Gene3D" id="3.40.50.150">
    <property type="entry name" value="Vaccinia Virus protein VP39"/>
    <property type="match status" value="1"/>
</dbReference>
<keyword evidence="3" id="KW-1185">Reference proteome</keyword>
<dbReference type="OrthoDB" id="417697at2759"/>
<dbReference type="InterPro" id="IPR041698">
    <property type="entry name" value="Methyltransf_25"/>
</dbReference>
<evidence type="ECO:0000259" key="1">
    <source>
        <dbReference type="Pfam" id="PF13649"/>
    </source>
</evidence>
<dbReference type="Proteomes" id="UP000248349">
    <property type="component" value="Unassembled WGS sequence"/>
</dbReference>
<dbReference type="STRING" id="1450539.A0A318Z807"/>
<feature type="domain" description="Methyltransferase" evidence="1">
    <location>
        <begin position="57"/>
        <end position="161"/>
    </location>
</feature>
<accession>A0A318Z807</accession>
<dbReference type="AlphaFoldDB" id="A0A318Z807"/>
<evidence type="ECO:0000313" key="2">
    <source>
        <dbReference type="EMBL" id="PYH42554.1"/>
    </source>
</evidence>
<name>A0A318Z807_9EURO</name>
<dbReference type="GeneID" id="37076907"/>
<dbReference type="CDD" id="cd02440">
    <property type="entry name" value="AdoMet_MTases"/>
    <property type="match status" value="1"/>
</dbReference>
<protein>
    <recommendedName>
        <fullName evidence="1">Methyltransferase domain-containing protein</fullName>
    </recommendedName>
</protein>
<dbReference type="EMBL" id="KZ821251">
    <property type="protein sequence ID" value="PYH42554.1"/>
    <property type="molecule type" value="Genomic_DNA"/>
</dbReference>
<reference evidence="2 3" key="1">
    <citation type="submission" date="2016-12" db="EMBL/GenBank/DDBJ databases">
        <title>The genomes of Aspergillus section Nigri reveals drivers in fungal speciation.</title>
        <authorList>
            <consortium name="DOE Joint Genome Institute"/>
            <person name="Vesth T.C."/>
            <person name="Nybo J."/>
            <person name="Theobald S."/>
            <person name="Brandl J."/>
            <person name="Frisvad J.C."/>
            <person name="Nielsen K.F."/>
            <person name="Lyhne E.K."/>
            <person name="Kogle M.E."/>
            <person name="Kuo A."/>
            <person name="Riley R."/>
            <person name="Clum A."/>
            <person name="Nolan M."/>
            <person name="Lipzen A."/>
            <person name="Salamov A."/>
            <person name="Henrissat B."/>
            <person name="Wiebenga A."/>
            <person name="De Vries R.P."/>
            <person name="Grigoriev I.V."/>
            <person name="Mortensen U.H."/>
            <person name="Andersen M.R."/>
            <person name="Baker S.E."/>
        </authorList>
    </citation>
    <scope>NUCLEOTIDE SEQUENCE [LARGE SCALE GENOMIC DNA]</scope>
    <source>
        <strain evidence="2 3">JOP 1030-1</strain>
    </source>
</reference>
<dbReference type="Pfam" id="PF13649">
    <property type="entry name" value="Methyltransf_25"/>
    <property type="match status" value="1"/>
</dbReference>
<dbReference type="PANTHER" id="PTHR43591:SF110">
    <property type="entry name" value="RHODANESE DOMAIN-CONTAINING PROTEIN"/>
    <property type="match status" value="1"/>
</dbReference>
<dbReference type="PANTHER" id="PTHR43591">
    <property type="entry name" value="METHYLTRANSFERASE"/>
    <property type="match status" value="1"/>
</dbReference>
<dbReference type="SUPFAM" id="SSF53335">
    <property type="entry name" value="S-adenosyl-L-methionine-dependent methyltransferases"/>
    <property type="match status" value="1"/>
</dbReference>
<dbReference type="InterPro" id="IPR029063">
    <property type="entry name" value="SAM-dependent_MTases_sf"/>
</dbReference>